<dbReference type="Gene3D" id="3.40.50.150">
    <property type="entry name" value="Vaccinia Virus protein VP39"/>
    <property type="match status" value="1"/>
</dbReference>
<dbReference type="Proteomes" id="UP000326961">
    <property type="component" value="Chromosome"/>
</dbReference>
<evidence type="ECO:0000313" key="3">
    <source>
        <dbReference type="Proteomes" id="UP000326961"/>
    </source>
</evidence>
<keyword evidence="2" id="KW-0808">Transferase</keyword>
<name>A0A5P3XBQ9_PARBF</name>
<accession>A0A5P3XBQ9</accession>
<dbReference type="RefSeq" id="WP_150885144.1">
    <property type="nucleotide sequence ID" value="NZ_CP032452.1"/>
</dbReference>
<reference evidence="2 3" key="1">
    <citation type="submission" date="2018-09" db="EMBL/GenBank/DDBJ databases">
        <title>A clostridial neurotoxin that targets Anopheles mosquitoes.</title>
        <authorList>
            <person name="Contreras E."/>
            <person name="Masuyer G."/>
            <person name="Qureshi N."/>
            <person name="Chawla S."/>
            <person name="Lim H.L."/>
            <person name="Chen J."/>
            <person name="Stenmark P."/>
            <person name="Gill S."/>
        </authorList>
    </citation>
    <scope>NUCLEOTIDE SEQUENCE [LARGE SCALE GENOMIC DNA]</scope>
    <source>
        <strain evidence="2 3">Cbm</strain>
    </source>
</reference>
<proteinExistence type="predicted"/>
<dbReference type="InterPro" id="IPR025714">
    <property type="entry name" value="Methyltranfer_dom"/>
</dbReference>
<protein>
    <submittedName>
        <fullName evidence="2">Methyltransferase domain-containing protein</fullName>
    </submittedName>
</protein>
<dbReference type="InterPro" id="IPR029063">
    <property type="entry name" value="SAM-dependent_MTases_sf"/>
</dbReference>
<evidence type="ECO:0000259" key="1">
    <source>
        <dbReference type="Pfam" id="PF13847"/>
    </source>
</evidence>
<dbReference type="GO" id="GO:0008168">
    <property type="term" value="F:methyltransferase activity"/>
    <property type="evidence" value="ECO:0007669"/>
    <property type="project" value="UniProtKB-KW"/>
</dbReference>
<dbReference type="SUPFAM" id="SSF53335">
    <property type="entry name" value="S-adenosyl-L-methionine-dependent methyltransferases"/>
    <property type="match status" value="1"/>
</dbReference>
<keyword evidence="2" id="KW-0489">Methyltransferase</keyword>
<dbReference type="EMBL" id="CP032452">
    <property type="protein sequence ID" value="QEZ67435.1"/>
    <property type="molecule type" value="Genomic_DNA"/>
</dbReference>
<feature type="domain" description="Methyltransferase" evidence="1">
    <location>
        <begin position="35"/>
        <end position="158"/>
    </location>
</feature>
<dbReference type="AlphaFoldDB" id="A0A5P3XBQ9"/>
<evidence type="ECO:0000313" key="2">
    <source>
        <dbReference type="EMBL" id="QEZ67435.1"/>
    </source>
</evidence>
<gene>
    <name evidence="2" type="ORF">D4A35_00255</name>
</gene>
<dbReference type="GO" id="GO:0032259">
    <property type="term" value="P:methylation"/>
    <property type="evidence" value="ECO:0007669"/>
    <property type="project" value="UniProtKB-KW"/>
</dbReference>
<organism evidence="2 3">
    <name type="scientific">Paraclostridium bifermentans</name>
    <name type="common">Clostridium bifermentans</name>
    <dbReference type="NCBI Taxonomy" id="1490"/>
    <lineage>
        <taxon>Bacteria</taxon>
        <taxon>Bacillati</taxon>
        <taxon>Bacillota</taxon>
        <taxon>Clostridia</taxon>
        <taxon>Peptostreptococcales</taxon>
        <taxon>Peptostreptococcaceae</taxon>
        <taxon>Paraclostridium</taxon>
    </lineage>
</organism>
<dbReference type="CDD" id="cd02440">
    <property type="entry name" value="AdoMet_MTases"/>
    <property type="match status" value="1"/>
</dbReference>
<dbReference type="PANTHER" id="PTHR43861">
    <property type="entry name" value="TRANS-ACONITATE 2-METHYLTRANSFERASE-RELATED"/>
    <property type="match status" value="1"/>
</dbReference>
<dbReference type="Pfam" id="PF13847">
    <property type="entry name" value="Methyltransf_31"/>
    <property type="match status" value="1"/>
</dbReference>
<sequence length="196" mass="22458">MNQVEFFNQIAKEWDSIIEVNEKKINTLLSKLNITDNSKVLDIGTGTGVLIPFLKSLNPNGYIKGVDISSEMLNVAREKFRNIEKVSFELVDVENDVINETYDSIVLYSMFPHLKDKTNTIKKLVEKNLGKSGQLIIAHSNSRAFLNNMHKEKNECVSEDRLIPVIEQRCLFEKAGLKVVDAFEDNEIYYLVIKRC</sequence>